<dbReference type="Pfam" id="PF13635">
    <property type="entry name" value="DUF4143"/>
    <property type="match status" value="1"/>
</dbReference>
<dbReference type="AlphaFoldDB" id="A0A1G6AVR0"/>
<accession>A0A1G6AVR0</accession>
<sequence length="443" mass="50708">MLKRKIYTELQNWKTARHKEQLKKCLLLKGARQVGKSFIVKEFGAREYASFINIDFFKNKQLKQIFEGELSSVEICKRMTANIPNIKLIPGNTLIFLDEIQCCGNARTALKFLAEDLRFDVIASGSLLGLSYGQDADSEVEEPSSLPVGYETQLTMYSLDFEEFLWAYGYDSKTLYALKEYMGSSSQIPESIHNRYKELFREFMVVGGMPEVVMDFAQNKDFNRVMEIQQNIVALYQDDISKHAKGKEKQYVRMCYDAIPRQLAKELKKFQYSTVEKGQTSRKFSGSIQWLKDSCLVNACYNVSEPYLPLMANEKPAQFKLYINDTGLLTCMYGFETKKAILNNTIKGNAKGGIYENIISECLIKRGYNLHYYKPDDDHELEFLIEKDGAVIPIEVKAGNTASVSLNNFIKDFSPPVAYKLIANRNGISGVKEILPHYFVMFL</sequence>
<dbReference type="OrthoDB" id="9801806at2"/>
<dbReference type="InterPro" id="IPR025420">
    <property type="entry name" value="DUF4143"/>
</dbReference>
<evidence type="ECO:0008006" key="5">
    <source>
        <dbReference type="Google" id="ProtNLM"/>
    </source>
</evidence>
<dbReference type="Proteomes" id="UP000199228">
    <property type="component" value="Unassembled WGS sequence"/>
</dbReference>
<evidence type="ECO:0000313" key="3">
    <source>
        <dbReference type="EMBL" id="SDB12422.1"/>
    </source>
</evidence>
<organism evidence="3 4">
    <name type="scientific">Eubacterium oxidoreducens</name>
    <dbReference type="NCBI Taxonomy" id="1732"/>
    <lineage>
        <taxon>Bacteria</taxon>
        <taxon>Bacillati</taxon>
        <taxon>Bacillota</taxon>
        <taxon>Clostridia</taxon>
        <taxon>Eubacteriales</taxon>
        <taxon>Eubacteriaceae</taxon>
        <taxon>Eubacterium</taxon>
    </lineage>
</organism>
<dbReference type="RefSeq" id="WP_090172752.1">
    <property type="nucleotide sequence ID" value="NZ_FMXR01000007.1"/>
</dbReference>
<dbReference type="InterPro" id="IPR041682">
    <property type="entry name" value="AAA_14"/>
</dbReference>
<dbReference type="PANTHER" id="PTHR33295">
    <property type="entry name" value="ATPASE"/>
    <property type="match status" value="1"/>
</dbReference>
<name>A0A1G6AVR0_EUBOX</name>
<dbReference type="InterPro" id="IPR027417">
    <property type="entry name" value="P-loop_NTPase"/>
</dbReference>
<feature type="domain" description="DUF4143" evidence="2">
    <location>
        <begin position="237"/>
        <end position="399"/>
    </location>
</feature>
<proteinExistence type="predicted"/>
<dbReference type="Pfam" id="PF13173">
    <property type="entry name" value="AAA_14"/>
    <property type="match status" value="1"/>
</dbReference>
<dbReference type="STRING" id="1732.SAMN02910417_00941"/>
<reference evidence="3 4" key="1">
    <citation type="submission" date="2016-10" db="EMBL/GenBank/DDBJ databases">
        <authorList>
            <person name="de Groot N.N."/>
        </authorList>
    </citation>
    <scope>NUCLEOTIDE SEQUENCE [LARGE SCALE GENOMIC DNA]</scope>
    <source>
        <strain evidence="3 4">DSM 3217</strain>
    </source>
</reference>
<evidence type="ECO:0000259" key="1">
    <source>
        <dbReference type="Pfam" id="PF13173"/>
    </source>
</evidence>
<gene>
    <name evidence="3" type="ORF">SAMN02910417_00941</name>
</gene>
<keyword evidence="4" id="KW-1185">Reference proteome</keyword>
<evidence type="ECO:0000259" key="2">
    <source>
        <dbReference type="Pfam" id="PF13635"/>
    </source>
</evidence>
<dbReference type="SUPFAM" id="SSF52540">
    <property type="entry name" value="P-loop containing nucleoside triphosphate hydrolases"/>
    <property type="match status" value="1"/>
</dbReference>
<evidence type="ECO:0000313" key="4">
    <source>
        <dbReference type="Proteomes" id="UP000199228"/>
    </source>
</evidence>
<feature type="domain" description="AAA" evidence="1">
    <location>
        <begin position="24"/>
        <end position="165"/>
    </location>
</feature>
<dbReference type="PANTHER" id="PTHR33295:SF7">
    <property type="entry name" value="ATPASE"/>
    <property type="match status" value="1"/>
</dbReference>
<protein>
    <recommendedName>
        <fullName evidence="5">AAA domain-containing protein</fullName>
    </recommendedName>
</protein>
<dbReference type="EMBL" id="FMXR01000007">
    <property type="protein sequence ID" value="SDB12422.1"/>
    <property type="molecule type" value="Genomic_DNA"/>
</dbReference>